<feature type="domain" description="Endonuclease/exonuclease/phosphatase" evidence="2">
    <location>
        <begin position="558"/>
        <end position="652"/>
    </location>
</feature>
<feature type="compositionally biased region" description="Low complexity" evidence="1">
    <location>
        <begin position="460"/>
        <end position="473"/>
    </location>
</feature>
<dbReference type="InterPro" id="IPR036691">
    <property type="entry name" value="Endo/exonu/phosph_ase_sf"/>
</dbReference>
<feature type="compositionally biased region" description="Polar residues" evidence="1">
    <location>
        <begin position="426"/>
        <end position="438"/>
    </location>
</feature>
<feature type="compositionally biased region" description="Basic residues" evidence="1">
    <location>
        <begin position="415"/>
        <end position="425"/>
    </location>
</feature>
<feature type="region of interest" description="Disordered" evidence="1">
    <location>
        <begin position="386"/>
        <end position="473"/>
    </location>
</feature>
<evidence type="ECO:0000256" key="1">
    <source>
        <dbReference type="SAM" id="MobiDB-lite"/>
    </source>
</evidence>
<evidence type="ECO:0000313" key="4">
    <source>
        <dbReference type="Proteomes" id="UP000467700"/>
    </source>
</evidence>
<proteinExistence type="predicted"/>
<dbReference type="GO" id="GO:0003824">
    <property type="term" value="F:catalytic activity"/>
    <property type="evidence" value="ECO:0007669"/>
    <property type="project" value="InterPro"/>
</dbReference>
<feature type="region of interest" description="Disordered" evidence="1">
    <location>
        <begin position="1"/>
        <end position="39"/>
    </location>
</feature>
<dbReference type="OrthoDB" id="3052301at2759"/>
<dbReference type="EMBL" id="CACVBS010000028">
    <property type="protein sequence ID" value="CAA7260103.1"/>
    <property type="molecule type" value="Genomic_DNA"/>
</dbReference>
<dbReference type="Pfam" id="PF14529">
    <property type="entry name" value="Exo_endo_phos_2"/>
    <property type="match status" value="1"/>
</dbReference>
<evidence type="ECO:0000313" key="3">
    <source>
        <dbReference type="EMBL" id="CAA7260103.1"/>
    </source>
</evidence>
<comment type="caution">
    <text evidence="3">The sequence shown here is derived from an EMBL/GenBank/DDBJ whole genome shotgun (WGS) entry which is preliminary data.</text>
</comment>
<evidence type="ECO:0000259" key="2">
    <source>
        <dbReference type="Pfam" id="PF14529"/>
    </source>
</evidence>
<dbReference type="SUPFAM" id="SSF56219">
    <property type="entry name" value="DNase I-like"/>
    <property type="match status" value="1"/>
</dbReference>
<sequence length="878" mass="98539">MATLTRNSTRGPANTGRTGDSATPPQRPARTRSNVEARKEIEEEMQAIKTALDGREYLEKYRLHVPAGKPPTPASITHCLNQIAVMAGNIPPKVVAALRAAALLVKGMKVDYAAQTLHKLIVVEIGTFTEDINSLVQHVCEKLTEEITTWMKSIDKATLSFTQAAQQAPANQIGTQVNNSALVPMSYSQAAMLASSAVDPMLIAKQGIQRRQFLVEGIAKNSKVGGMDNKKAIVEVNRILEEIAVDKVKAHLMTRRSDRGWLLEMNSDPSATWMETDGNGEHFCKRLSNNAHIKPRMYRVIALNCPLTAKPEDDKFIKEIEEQNGLDDRAIKKMKWVKPVVRRSSRQKSVHIILLTTDPKFANRFISSDASSAKAGVISQRTAFSTSDAGTAQAKDTEQANAQPLKLGEGDQPFGRRRQVQHHRAANTNVTQQDGNNHQNDDRRSSSSTANDNNVKEENLANNDDNWGNNANNDNDDYVLNNAGGGWNNSLGDTSGWTMINLNQSTIAQHDLINRHDLANKYDVSFRRTGSDSKTRHDRSYGSTRTSRLSAGTYGKLTIFNIYNPINSRGVEIKLDTYLRDNAENIHFERSDHVVWAGDFNRHHQMWDKAEDTHLFTRETLQAADHLIDALIQHGMIMALPPGIPTLQHMNLITKCDIDVDHQLACTDHLPIVTTIDLPYEKADDKPTKNFHSADWDKFNKVLEEELGNIPPPSLLQSAFELDIAATTLTTALQNAIQKAIKDQKPLLQAKRWWNDDLEKLRKIKNKLSSESYRWRVFEDHLVHAEKRRAIARFKKAVEKAKKTHWEDFLQDISTTDIWTAHRYVKEPPIDGGRPWILTLKTTDNGAEQEVTDNREKAETFAKAFFPPPPVTSSVPKD</sequence>
<keyword evidence="4" id="KW-1185">Reference proteome</keyword>
<reference evidence="3 4" key="1">
    <citation type="submission" date="2020-01" db="EMBL/GenBank/DDBJ databases">
        <authorList>
            <person name="Gupta K D."/>
        </authorList>
    </citation>
    <scope>NUCLEOTIDE SEQUENCE [LARGE SCALE GENOMIC DNA]</scope>
</reference>
<gene>
    <name evidence="3" type="ORF">AAE3_LOCUS2321</name>
</gene>
<dbReference type="InterPro" id="IPR005135">
    <property type="entry name" value="Endo/exonuclease/phosphatase"/>
</dbReference>
<protein>
    <recommendedName>
        <fullName evidence="2">Endonuclease/exonuclease/phosphatase domain-containing protein</fullName>
    </recommendedName>
</protein>
<organism evidence="3 4">
    <name type="scientific">Cyclocybe aegerita</name>
    <name type="common">Black poplar mushroom</name>
    <name type="synonym">Agrocybe aegerita</name>
    <dbReference type="NCBI Taxonomy" id="1973307"/>
    <lineage>
        <taxon>Eukaryota</taxon>
        <taxon>Fungi</taxon>
        <taxon>Dikarya</taxon>
        <taxon>Basidiomycota</taxon>
        <taxon>Agaricomycotina</taxon>
        <taxon>Agaricomycetes</taxon>
        <taxon>Agaricomycetidae</taxon>
        <taxon>Agaricales</taxon>
        <taxon>Agaricineae</taxon>
        <taxon>Bolbitiaceae</taxon>
        <taxon>Cyclocybe</taxon>
    </lineage>
</organism>
<feature type="compositionally biased region" description="Polar residues" evidence="1">
    <location>
        <begin position="1"/>
        <end position="24"/>
    </location>
</feature>
<dbReference type="Proteomes" id="UP000467700">
    <property type="component" value="Unassembled WGS sequence"/>
</dbReference>
<dbReference type="AlphaFoldDB" id="A0A8S0WE78"/>
<accession>A0A8S0WE78</accession>
<dbReference type="Gene3D" id="3.60.10.10">
    <property type="entry name" value="Endonuclease/exonuclease/phosphatase"/>
    <property type="match status" value="1"/>
</dbReference>
<name>A0A8S0WE78_CYCAE</name>